<dbReference type="InterPro" id="IPR039467">
    <property type="entry name" value="TFIIIB_B''_Myb"/>
</dbReference>
<feature type="compositionally biased region" description="Polar residues" evidence="1">
    <location>
        <begin position="664"/>
        <end position="673"/>
    </location>
</feature>
<dbReference type="AlphaFoldDB" id="A0ABD0KSV8"/>
<evidence type="ECO:0000256" key="1">
    <source>
        <dbReference type="SAM" id="MobiDB-lite"/>
    </source>
</evidence>
<dbReference type="SUPFAM" id="SSF46689">
    <property type="entry name" value="Homeodomain-like"/>
    <property type="match status" value="1"/>
</dbReference>
<feature type="domain" description="Myb-like" evidence="2">
    <location>
        <begin position="478"/>
        <end position="526"/>
    </location>
</feature>
<dbReference type="Proteomes" id="UP001519460">
    <property type="component" value="Unassembled WGS sequence"/>
</dbReference>
<feature type="compositionally biased region" description="Basic and acidic residues" evidence="1">
    <location>
        <begin position="120"/>
        <end position="149"/>
    </location>
</feature>
<dbReference type="SMART" id="SM00717">
    <property type="entry name" value="SANT"/>
    <property type="match status" value="1"/>
</dbReference>
<dbReference type="EMBL" id="JACVVK020000130">
    <property type="protein sequence ID" value="KAK7490156.1"/>
    <property type="molecule type" value="Genomic_DNA"/>
</dbReference>
<evidence type="ECO:0000313" key="3">
    <source>
        <dbReference type="EMBL" id="KAK7490156.1"/>
    </source>
</evidence>
<feature type="compositionally biased region" description="Polar residues" evidence="1">
    <location>
        <begin position="399"/>
        <end position="423"/>
    </location>
</feature>
<comment type="caution">
    <text evidence="3">The sequence shown here is derived from an EMBL/GenBank/DDBJ whole genome shotgun (WGS) entry which is preliminary data.</text>
</comment>
<protein>
    <recommendedName>
        <fullName evidence="2">Myb-like domain-containing protein</fullName>
    </recommendedName>
</protein>
<feature type="region of interest" description="Disordered" evidence="1">
    <location>
        <begin position="1"/>
        <end position="429"/>
    </location>
</feature>
<evidence type="ECO:0000259" key="2">
    <source>
        <dbReference type="SMART" id="SM00717"/>
    </source>
</evidence>
<feature type="compositionally biased region" description="Low complexity" evidence="1">
    <location>
        <begin position="629"/>
        <end position="642"/>
    </location>
</feature>
<dbReference type="CDD" id="cd00167">
    <property type="entry name" value="SANT"/>
    <property type="match status" value="1"/>
</dbReference>
<gene>
    <name evidence="3" type="ORF">BaRGS_00018678</name>
</gene>
<feature type="compositionally biased region" description="Basic residues" evidence="1">
    <location>
        <begin position="207"/>
        <end position="217"/>
    </location>
</feature>
<name>A0ABD0KSV8_9CAEN</name>
<accession>A0ABD0KSV8</accession>
<dbReference type="PANTHER" id="PTHR22929:SF0">
    <property type="entry name" value="TRANSCRIPTION FACTOR TFIIIB COMPONENT B'' HOMOLOG"/>
    <property type="match status" value="1"/>
</dbReference>
<dbReference type="Pfam" id="PF15963">
    <property type="entry name" value="Myb_DNA-bind_7"/>
    <property type="match status" value="1"/>
</dbReference>
<feature type="compositionally biased region" description="Basic and acidic residues" evidence="1">
    <location>
        <begin position="339"/>
        <end position="353"/>
    </location>
</feature>
<dbReference type="Gene3D" id="1.10.10.60">
    <property type="entry name" value="Homeodomain-like"/>
    <property type="match status" value="1"/>
</dbReference>
<reference evidence="3 4" key="1">
    <citation type="journal article" date="2023" name="Sci. Data">
        <title>Genome assembly of the Korean intertidal mud-creeper Batillaria attramentaria.</title>
        <authorList>
            <person name="Patra A.K."/>
            <person name="Ho P.T."/>
            <person name="Jun S."/>
            <person name="Lee S.J."/>
            <person name="Kim Y."/>
            <person name="Won Y.J."/>
        </authorList>
    </citation>
    <scope>NUCLEOTIDE SEQUENCE [LARGE SCALE GENOMIC DNA]</scope>
    <source>
        <strain evidence="3">Wonlab-2016</strain>
    </source>
</reference>
<dbReference type="PANTHER" id="PTHR22929">
    <property type="entry name" value="RNA POLYMERASE III TRANSCRIPTION INITIATION FACTOR B"/>
    <property type="match status" value="1"/>
</dbReference>
<feature type="compositionally biased region" description="Low complexity" evidence="1">
    <location>
        <begin position="735"/>
        <end position="745"/>
    </location>
</feature>
<feature type="compositionally biased region" description="Polar residues" evidence="1">
    <location>
        <begin position="78"/>
        <end position="99"/>
    </location>
</feature>
<proteinExistence type="predicted"/>
<dbReference type="InterPro" id="IPR009057">
    <property type="entry name" value="Homeodomain-like_sf"/>
</dbReference>
<sequence>MRRARLQIKPNLGPRPTAGARSQPSADAAPSRAKPVVSSASQPTIAAHDVRQDQYTALKATESKSDSSLSSDPKQVHSDLSVSSRGGATSSLVGESVSENAAPAEYSRSGAVTRSPRKSVGTERKSVGIERTAAQKDDKSATESVEHVSPRRAVTVSPVRPRSARATSSLAASSTDSPPTNKQPKSHQRNTPTPQKGPLPGGEKLQKARLPRSHFGKVRPNLVDSGRNKNRSSDTNKEQQVTEPGVRGRDEEASQSENAAAGDSSTKDHVAAEADSSQSTHGAGETKQPGPSSALPAVRVTPAAEDERDVSDVTSEISTPAFSEGMDETLESASGESEQPLKPDEKKKQAADRKTRRPKGSLPSSDAPVDRSSMKMVDLIYWNPSRNRMTKKEPRLPKQSASGTSLETPSSDSVDGDASNMSDSLPVPQVKIGPDGNIILNIDSLVVENKAGDSMEENVVEEDEDRFFTCSSFRENKKGKFWTKNETNRFFRALQLVGTDFSLMCSLFPSRSRKELKNKFRKEEKNNRHLVDKALKERENFDRSTFELAKVEDEAEARRRKNKMEKLKRKKKQAQGSDEDFPGYETKRKRREPASMRAREVVDILVNMSRGKVPSKDGSGDDNDEDSVSETSSIVSEQSSVAEAEDRPFVPRFGRQRTGRSRNIPKSSSNVIIDSQVPVPTDPELSHTDTAATTVPAATRVTETVVYVPCGQQTRVPTGTAASGAKQSPVLAQPAGGASAAVSSSLHTQNNVQGPDIPENHHVATVSPSKTLVTNAESTRSGVTTLPGENLVPSSVQTVSSIAETTVASPRQTVNQRLLAEAGARGLTIPPNVLATIEQLQTQSNNSVDVVLVEDQAAGQSVVHVYVVPRAATESAVLPVQDQVEGRS</sequence>
<feature type="compositionally biased region" description="Basic and acidic residues" evidence="1">
    <location>
        <begin position="592"/>
        <end position="602"/>
    </location>
</feature>
<evidence type="ECO:0000313" key="4">
    <source>
        <dbReference type="Proteomes" id="UP001519460"/>
    </source>
</evidence>
<feature type="region of interest" description="Disordered" evidence="1">
    <location>
        <begin position="717"/>
        <end position="760"/>
    </location>
</feature>
<feature type="region of interest" description="Disordered" evidence="1">
    <location>
        <begin position="553"/>
        <end position="688"/>
    </location>
</feature>
<keyword evidence="4" id="KW-1185">Reference proteome</keyword>
<feature type="compositionally biased region" description="Polar residues" evidence="1">
    <location>
        <begin position="312"/>
        <end position="321"/>
    </location>
</feature>
<feature type="compositionally biased region" description="Basic residues" evidence="1">
    <location>
        <begin position="558"/>
        <end position="573"/>
    </location>
</feature>
<feature type="compositionally biased region" description="Low complexity" evidence="1">
    <location>
        <begin position="160"/>
        <end position="180"/>
    </location>
</feature>
<dbReference type="InterPro" id="IPR001005">
    <property type="entry name" value="SANT/Myb"/>
</dbReference>
<organism evidence="3 4">
    <name type="scientific">Batillaria attramentaria</name>
    <dbReference type="NCBI Taxonomy" id="370345"/>
    <lineage>
        <taxon>Eukaryota</taxon>
        <taxon>Metazoa</taxon>
        <taxon>Spiralia</taxon>
        <taxon>Lophotrochozoa</taxon>
        <taxon>Mollusca</taxon>
        <taxon>Gastropoda</taxon>
        <taxon>Caenogastropoda</taxon>
        <taxon>Sorbeoconcha</taxon>
        <taxon>Cerithioidea</taxon>
        <taxon>Batillariidae</taxon>
        <taxon>Batillaria</taxon>
    </lineage>
</organism>